<dbReference type="AlphaFoldDB" id="A0A2S8RF58"/>
<organism evidence="2 3">
    <name type="scientific">Acetivibrio saccincola</name>
    <dbReference type="NCBI Taxonomy" id="1677857"/>
    <lineage>
        <taxon>Bacteria</taxon>
        <taxon>Bacillati</taxon>
        <taxon>Bacillota</taxon>
        <taxon>Clostridia</taxon>
        <taxon>Eubacteriales</taxon>
        <taxon>Oscillospiraceae</taxon>
        <taxon>Acetivibrio</taxon>
    </lineage>
</organism>
<evidence type="ECO:0000313" key="3">
    <source>
        <dbReference type="Proteomes" id="UP000239720"/>
    </source>
</evidence>
<proteinExistence type="predicted"/>
<comment type="caution">
    <text evidence="2">The sequence shown here is derived from an EMBL/GenBank/DDBJ whole genome shotgun (WGS) entry which is preliminary data.</text>
</comment>
<name>A0A2S8RF58_9FIRM</name>
<reference evidence="2 3" key="1">
    <citation type="journal article" date="2018" name="Syst. Appl. Microbiol.">
        <title>Characterization and high-quality draft genome sequence of Herbivorax saccincola A7, an anaerobic, alkaliphilic, thermophilic, cellulolytic, and xylanolytic bacterium.</title>
        <authorList>
            <person name="Aikawa S."/>
            <person name="Baramee S."/>
            <person name="Sermsathanaswadi J."/>
            <person name="Thianheng P."/>
            <person name="Tachaapaikoon C."/>
            <person name="Shikata A."/>
            <person name="Waeonukul R."/>
            <person name="Pason P."/>
            <person name="Ratanakhanokchai K."/>
            <person name="Kosugi A."/>
        </authorList>
    </citation>
    <scope>NUCLEOTIDE SEQUENCE [LARGE SCALE GENOMIC DNA]</scope>
    <source>
        <strain evidence="2 3">A7</strain>
    </source>
</reference>
<evidence type="ECO:0000313" key="2">
    <source>
        <dbReference type="EMBL" id="PQQ68411.1"/>
    </source>
</evidence>
<accession>A0A2S8RF58</accession>
<keyword evidence="1" id="KW-0812">Transmembrane</keyword>
<dbReference type="EMBL" id="NEMB01000001">
    <property type="protein sequence ID" value="PQQ68411.1"/>
    <property type="molecule type" value="Genomic_DNA"/>
</dbReference>
<keyword evidence="1" id="KW-1133">Transmembrane helix</keyword>
<dbReference type="RefSeq" id="WP_105367303.1">
    <property type="nucleotide sequence ID" value="NZ_NEMB01000001.1"/>
</dbReference>
<dbReference type="Proteomes" id="UP000239720">
    <property type="component" value="Unassembled WGS sequence"/>
</dbReference>
<feature type="transmembrane region" description="Helical" evidence="1">
    <location>
        <begin position="12"/>
        <end position="31"/>
    </location>
</feature>
<keyword evidence="1" id="KW-0472">Membrane</keyword>
<sequence>MTGAAIKNRIILIILALIVIIGAIIVYTGFYKKNEIPSKGVFVTESFLNLKKTLKSLKSIWEKRRIYMIIIEYNIVCF</sequence>
<gene>
    <name evidence="2" type="ORF">B9R14_00035</name>
</gene>
<protein>
    <submittedName>
        <fullName evidence="2">Uncharacterized protein</fullName>
    </submittedName>
</protein>
<evidence type="ECO:0000256" key="1">
    <source>
        <dbReference type="SAM" id="Phobius"/>
    </source>
</evidence>